<dbReference type="EMBL" id="JACHGY010000001">
    <property type="protein sequence ID" value="MBB6429493.1"/>
    <property type="molecule type" value="Genomic_DNA"/>
</dbReference>
<accession>A0A7X0H5G8</accession>
<dbReference type="RefSeq" id="WP_184677069.1">
    <property type="nucleotide sequence ID" value="NZ_JACHGY010000001.1"/>
</dbReference>
<dbReference type="InterPro" id="IPR017850">
    <property type="entry name" value="Alkaline_phosphatase_core_sf"/>
</dbReference>
<dbReference type="SUPFAM" id="SSF53649">
    <property type="entry name" value="Alkaline phosphatase-like"/>
    <property type="match status" value="1"/>
</dbReference>
<evidence type="ECO:0000313" key="1">
    <source>
        <dbReference type="EMBL" id="MBB6429493.1"/>
    </source>
</evidence>
<dbReference type="Proteomes" id="UP000541810">
    <property type="component" value="Unassembled WGS sequence"/>
</dbReference>
<dbReference type="PANTHER" id="PTHR43737">
    <property type="entry name" value="BLL7424 PROTEIN"/>
    <property type="match status" value="1"/>
</dbReference>
<dbReference type="InterPro" id="IPR010869">
    <property type="entry name" value="DUF1501"/>
</dbReference>
<organism evidence="1 2">
    <name type="scientific">Algisphaera agarilytica</name>
    <dbReference type="NCBI Taxonomy" id="1385975"/>
    <lineage>
        <taxon>Bacteria</taxon>
        <taxon>Pseudomonadati</taxon>
        <taxon>Planctomycetota</taxon>
        <taxon>Phycisphaerae</taxon>
        <taxon>Phycisphaerales</taxon>
        <taxon>Phycisphaeraceae</taxon>
        <taxon>Algisphaera</taxon>
    </lineage>
</organism>
<proteinExistence type="predicted"/>
<evidence type="ECO:0000313" key="2">
    <source>
        <dbReference type="Proteomes" id="UP000541810"/>
    </source>
</evidence>
<keyword evidence="2" id="KW-1185">Reference proteome</keyword>
<name>A0A7X0H5G8_9BACT</name>
<dbReference type="AlphaFoldDB" id="A0A7X0H5G8"/>
<dbReference type="PANTHER" id="PTHR43737:SF1">
    <property type="entry name" value="DUF1501 DOMAIN-CONTAINING PROTEIN"/>
    <property type="match status" value="1"/>
</dbReference>
<dbReference type="Gene3D" id="3.40.720.10">
    <property type="entry name" value="Alkaline Phosphatase, subunit A"/>
    <property type="match status" value="1"/>
</dbReference>
<reference evidence="1 2" key="1">
    <citation type="submission" date="2020-08" db="EMBL/GenBank/DDBJ databases">
        <title>Genomic Encyclopedia of Type Strains, Phase IV (KMG-IV): sequencing the most valuable type-strain genomes for metagenomic binning, comparative biology and taxonomic classification.</title>
        <authorList>
            <person name="Goeker M."/>
        </authorList>
    </citation>
    <scope>NUCLEOTIDE SEQUENCE [LARGE SCALE GENOMIC DNA]</scope>
    <source>
        <strain evidence="1 2">DSM 103725</strain>
    </source>
</reference>
<gene>
    <name evidence="1" type="ORF">HNQ40_001299</name>
</gene>
<sequence>MSYPVEEYLQLETRRQFFTRMGKGLGGIALASMLGKNPLASAGETNPASLILPEGRGALGSPHFAPKAKRVIYLFMSGAPSQHDMFDYKPYMKLWHDKDLPEEIRGGQRLTGMTSGQARFPIAHSIYDFKQHGQSGAFVSELLPYTSQMVDDIAIIKSMWTEAINHDPAITYIQTGRQIPGLPSLGAWVSYGLGASNENLPTFVVLNSSWTGRQSAQALFSRLWGSGFLPSEHQGVAFQSMGDPVLYLSNPDGVGTHSRRIMLDGLEHLNQETYEEIGDPEVHARIAQYEMAFRMQASVPELTDMSGESKKTLELYGPDVEKPGTFAYNCLLARRMAERGVRFTQIFHRGWDQHGAIPQDLPNQCRDIDQASYALITDLKQRGLLEDTLVVWGGEFGRTIYCQGPLTSKTYGRDHHPRCFTMWMAGAGVKPGIVYGETDDFGYNITENPVHIRDLNATILHQLGIDHSRFSVKHQGLDQRLTGVEEAHVIKDLLKS</sequence>
<comment type="caution">
    <text evidence="1">The sequence shown here is derived from an EMBL/GenBank/DDBJ whole genome shotgun (WGS) entry which is preliminary data.</text>
</comment>
<dbReference type="Pfam" id="PF07394">
    <property type="entry name" value="DUF1501"/>
    <property type="match status" value="1"/>
</dbReference>
<evidence type="ECO:0008006" key="3">
    <source>
        <dbReference type="Google" id="ProtNLM"/>
    </source>
</evidence>
<protein>
    <recommendedName>
        <fullName evidence="3">Sulfatase</fullName>
    </recommendedName>
</protein>